<dbReference type="RefSeq" id="WP_106281775.1">
    <property type="nucleotide sequence ID" value="NZ_PVTG01000022.1"/>
</dbReference>
<dbReference type="Proteomes" id="UP000239210">
    <property type="component" value="Unassembled WGS sequence"/>
</dbReference>
<comment type="caution">
    <text evidence="2">The sequence shown here is derived from an EMBL/GenBank/DDBJ whole genome shotgun (WGS) entry which is preliminary data.</text>
</comment>
<protein>
    <submittedName>
        <fullName evidence="2">Uncharacterized protein</fullName>
    </submittedName>
</protein>
<evidence type="ECO:0000313" key="3">
    <source>
        <dbReference type="Proteomes" id="UP000239210"/>
    </source>
</evidence>
<dbReference type="NCBIfam" id="NF038356">
    <property type="entry name" value="actino_DLW39"/>
    <property type="match status" value="1"/>
</dbReference>
<feature type="region of interest" description="Disordered" evidence="1">
    <location>
        <begin position="1"/>
        <end position="21"/>
    </location>
</feature>
<feature type="compositionally biased region" description="Polar residues" evidence="1">
    <location>
        <begin position="75"/>
        <end position="86"/>
    </location>
</feature>
<sequence>MTRCPGLGRHRSEHHRTTDHGARVVVRGAVHPGRYRVFKKLALAAAAAGALAALRRRSGSAAGKGEADLWHEATSGPQAVSRPTTR</sequence>
<dbReference type="AlphaFoldDB" id="A0A2T0SYW5"/>
<dbReference type="InterPro" id="IPR047990">
    <property type="entry name" value="DLW39-like"/>
</dbReference>
<name>A0A2T0SYW5_9ACTN</name>
<evidence type="ECO:0000313" key="2">
    <source>
        <dbReference type="EMBL" id="PRY38594.1"/>
    </source>
</evidence>
<feature type="region of interest" description="Disordered" evidence="1">
    <location>
        <begin position="56"/>
        <end position="86"/>
    </location>
</feature>
<accession>A0A2T0SYW5</accession>
<gene>
    <name evidence="2" type="ORF">LY71_12267</name>
</gene>
<evidence type="ECO:0000256" key="1">
    <source>
        <dbReference type="SAM" id="MobiDB-lite"/>
    </source>
</evidence>
<dbReference type="EMBL" id="PVTG01000022">
    <property type="protein sequence ID" value="PRY38594.1"/>
    <property type="molecule type" value="Genomic_DNA"/>
</dbReference>
<reference evidence="2 3" key="1">
    <citation type="submission" date="2018-03" db="EMBL/GenBank/DDBJ databases">
        <title>Genomic Encyclopedia of Archaeal and Bacterial Type Strains, Phase II (KMG-II): from individual species to whole genera.</title>
        <authorList>
            <person name="Goeker M."/>
        </authorList>
    </citation>
    <scope>NUCLEOTIDE SEQUENCE [LARGE SCALE GENOMIC DNA]</scope>
    <source>
        <strain evidence="2 3">DSM 45416</strain>
    </source>
</reference>
<keyword evidence="3" id="KW-1185">Reference proteome</keyword>
<organism evidence="2 3">
    <name type="scientific">Geodermatophilus tzadiensis</name>
    <dbReference type="NCBI Taxonomy" id="1137988"/>
    <lineage>
        <taxon>Bacteria</taxon>
        <taxon>Bacillati</taxon>
        <taxon>Actinomycetota</taxon>
        <taxon>Actinomycetes</taxon>
        <taxon>Geodermatophilales</taxon>
        <taxon>Geodermatophilaceae</taxon>
        <taxon>Geodermatophilus</taxon>
    </lineage>
</organism>
<proteinExistence type="predicted"/>